<reference evidence="1" key="1">
    <citation type="submission" date="2023-11" db="EMBL/GenBank/DDBJ databases">
        <authorList>
            <person name="Poullet M."/>
        </authorList>
    </citation>
    <scope>NUCLEOTIDE SEQUENCE</scope>
    <source>
        <strain evidence="1">E1834</strain>
    </source>
</reference>
<gene>
    <name evidence="1" type="ORF">MENTE1834_LOCUS36077</name>
</gene>
<comment type="caution">
    <text evidence="1">The sequence shown here is derived from an EMBL/GenBank/DDBJ whole genome shotgun (WGS) entry which is preliminary data.</text>
</comment>
<dbReference type="EMBL" id="CAVMJV010000071">
    <property type="protein sequence ID" value="CAK5088427.1"/>
    <property type="molecule type" value="Genomic_DNA"/>
</dbReference>
<dbReference type="Proteomes" id="UP001497535">
    <property type="component" value="Unassembled WGS sequence"/>
</dbReference>
<evidence type="ECO:0000313" key="2">
    <source>
        <dbReference type="Proteomes" id="UP001497535"/>
    </source>
</evidence>
<organism evidence="1 2">
    <name type="scientific">Meloidogyne enterolobii</name>
    <name type="common">Root-knot nematode worm</name>
    <name type="synonym">Meloidogyne mayaguensis</name>
    <dbReference type="NCBI Taxonomy" id="390850"/>
    <lineage>
        <taxon>Eukaryota</taxon>
        <taxon>Metazoa</taxon>
        <taxon>Ecdysozoa</taxon>
        <taxon>Nematoda</taxon>
        <taxon>Chromadorea</taxon>
        <taxon>Rhabditida</taxon>
        <taxon>Tylenchina</taxon>
        <taxon>Tylenchomorpha</taxon>
        <taxon>Tylenchoidea</taxon>
        <taxon>Meloidogynidae</taxon>
        <taxon>Meloidogyninae</taxon>
        <taxon>Meloidogyne</taxon>
    </lineage>
</organism>
<evidence type="ECO:0000313" key="1">
    <source>
        <dbReference type="EMBL" id="CAK5088427.1"/>
    </source>
</evidence>
<accession>A0ACB1AA58</accession>
<name>A0ACB1AA58_MELEN</name>
<keyword evidence="2" id="KW-1185">Reference proteome</keyword>
<sequence>MLVFLQGFVFPRIVTEMLFIICLALGSNDVLCSFLIFIINQSNYLAIRCICHVLNTICKRTFSPYKVGKQLLRDTDLSQSERLSVGISLEILGAVKNVGVFARNHFWLRKHLDSVPHDEIITRWLSKLKMIKSVLKVYPKLVELKNSDLRSKMPLEYLENLRLVGKNLEEIQNFVKILEIFNEYVLFFQTEKNVTLHLVWPMIYEIKRKLNCLTTDQAFIESEVSLCVLRSALKCLQRKIDEGVITDIHKAATFLAPKRRLMNGVPEAEKHKIYDFVRSEIRKRKICTSPIEINEFNFDDISEEFVSMENDDGFLSENQTRKERRSDPDEVDQYISSMFDKDARESQSPEEFWKKNEKIMPQLARVAKSILSLPASSSGIERGFSRLRYVMDDQRLLLSDDNISKLLLADSLNKI</sequence>
<proteinExistence type="predicted"/>
<protein>
    <submittedName>
        <fullName evidence="1">Uncharacterized protein</fullName>
    </submittedName>
</protein>